<dbReference type="EMBL" id="JBHUHD010000001">
    <property type="protein sequence ID" value="MFD2142398.1"/>
    <property type="molecule type" value="Genomic_DNA"/>
</dbReference>
<dbReference type="RefSeq" id="WP_213354017.1">
    <property type="nucleotide sequence ID" value="NZ_JAHBGB010000037.1"/>
</dbReference>
<protein>
    <submittedName>
        <fullName evidence="1">Uncharacterized protein</fullName>
    </submittedName>
</protein>
<proteinExistence type="predicted"/>
<evidence type="ECO:0000313" key="2">
    <source>
        <dbReference type="Proteomes" id="UP001597299"/>
    </source>
</evidence>
<dbReference type="Proteomes" id="UP001597299">
    <property type="component" value="Unassembled WGS sequence"/>
</dbReference>
<evidence type="ECO:0000313" key="1">
    <source>
        <dbReference type="EMBL" id="MFD2142398.1"/>
    </source>
</evidence>
<gene>
    <name evidence="1" type="ORF">ACFSNC_18485</name>
</gene>
<organism evidence="1 2">
    <name type="scientific">Ancylobacter oerskovii</name>
    <dbReference type="NCBI Taxonomy" id="459519"/>
    <lineage>
        <taxon>Bacteria</taxon>
        <taxon>Pseudomonadati</taxon>
        <taxon>Pseudomonadota</taxon>
        <taxon>Alphaproteobacteria</taxon>
        <taxon>Hyphomicrobiales</taxon>
        <taxon>Xanthobacteraceae</taxon>
        <taxon>Ancylobacter</taxon>
    </lineage>
</organism>
<reference evidence="2" key="1">
    <citation type="journal article" date="2019" name="Int. J. Syst. Evol. Microbiol.">
        <title>The Global Catalogue of Microorganisms (GCM) 10K type strain sequencing project: providing services to taxonomists for standard genome sequencing and annotation.</title>
        <authorList>
            <consortium name="The Broad Institute Genomics Platform"/>
            <consortium name="The Broad Institute Genome Sequencing Center for Infectious Disease"/>
            <person name="Wu L."/>
            <person name="Ma J."/>
        </authorList>
    </citation>
    <scope>NUCLEOTIDE SEQUENCE [LARGE SCALE GENOMIC DNA]</scope>
    <source>
        <strain evidence="2">CCM 7435</strain>
    </source>
</reference>
<comment type="caution">
    <text evidence="1">The sequence shown here is derived from an EMBL/GenBank/DDBJ whole genome shotgun (WGS) entry which is preliminary data.</text>
</comment>
<name>A0ABW4Z2C9_9HYPH</name>
<sequence length="75" mass="8405">MRVAASEVVRWLRDNGLNPADFRLRLEAKTITAQRDLINLARTDVDPHLIGKVSPTSRPALEGIELILDGPMPRF</sequence>
<keyword evidence="2" id="KW-1185">Reference proteome</keyword>
<accession>A0ABW4Z2C9</accession>